<feature type="domain" description="RRM" evidence="7">
    <location>
        <begin position="142"/>
        <end position="237"/>
    </location>
</feature>
<evidence type="ECO:0000256" key="1">
    <source>
        <dbReference type="ARBA" id="ARBA00004604"/>
    </source>
</evidence>
<dbReference type="PANTHER" id="PTHR23236:SF25">
    <property type="entry name" value="RNA-BINDING PROTEIN 34"/>
    <property type="match status" value="1"/>
</dbReference>
<keyword evidence="4" id="KW-0539">Nucleus</keyword>
<dbReference type="Proteomes" id="UP000694569">
    <property type="component" value="Unplaced"/>
</dbReference>
<keyword evidence="9" id="KW-1185">Reference proteome</keyword>
<dbReference type="InterPro" id="IPR012677">
    <property type="entry name" value="Nucleotide-bd_a/b_plait_sf"/>
</dbReference>
<feature type="compositionally biased region" description="Polar residues" evidence="6">
    <location>
        <begin position="54"/>
        <end position="69"/>
    </location>
</feature>
<dbReference type="Ensembl" id="ENSLLET00000048029.1">
    <property type="protein sequence ID" value="ENSLLEP00000046192.1"/>
    <property type="gene ID" value="ENSLLEG00000029293.1"/>
</dbReference>
<evidence type="ECO:0000256" key="4">
    <source>
        <dbReference type="ARBA" id="ARBA00023242"/>
    </source>
</evidence>
<evidence type="ECO:0000259" key="7">
    <source>
        <dbReference type="PROSITE" id="PS50102"/>
    </source>
</evidence>
<feature type="region of interest" description="Disordered" evidence="6">
    <location>
        <begin position="51"/>
        <end position="107"/>
    </location>
</feature>
<evidence type="ECO:0000256" key="6">
    <source>
        <dbReference type="SAM" id="MobiDB-lite"/>
    </source>
</evidence>
<dbReference type="SUPFAM" id="SSF54928">
    <property type="entry name" value="RNA-binding domain, RBD"/>
    <property type="match status" value="2"/>
</dbReference>
<name>A0A8C5R641_9ANUR</name>
<evidence type="ECO:0000256" key="5">
    <source>
        <dbReference type="PROSITE-ProRule" id="PRU00176"/>
    </source>
</evidence>
<evidence type="ECO:0000313" key="9">
    <source>
        <dbReference type="Proteomes" id="UP000694569"/>
    </source>
</evidence>
<evidence type="ECO:0000313" key="8">
    <source>
        <dbReference type="Ensembl" id="ENSLLEP00000046192.1"/>
    </source>
</evidence>
<organism evidence="8 9">
    <name type="scientific">Leptobrachium leishanense</name>
    <name type="common">Leishan spiny toad</name>
    <dbReference type="NCBI Taxonomy" id="445787"/>
    <lineage>
        <taxon>Eukaryota</taxon>
        <taxon>Metazoa</taxon>
        <taxon>Chordata</taxon>
        <taxon>Craniata</taxon>
        <taxon>Vertebrata</taxon>
        <taxon>Euteleostomi</taxon>
        <taxon>Amphibia</taxon>
        <taxon>Batrachia</taxon>
        <taxon>Anura</taxon>
        <taxon>Pelobatoidea</taxon>
        <taxon>Megophryidae</taxon>
        <taxon>Leptobrachium</taxon>
    </lineage>
</organism>
<dbReference type="Gene3D" id="3.30.70.330">
    <property type="match status" value="2"/>
</dbReference>
<feature type="compositionally biased region" description="Basic and acidic residues" evidence="6">
    <location>
        <begin position="79"/>
        <end position="107"/>
    </location>
</feature>
<feature type="domain" description="RRM" evidence="7">
    <location>
        <begin position="245"/>
        <end position="322"/>
    </location>
</feature>
<dbReference type="OrthoDB" id="442677at2759"/>
<feature type="compositionally biased region" description="Basic residues" evidence="6">
    <location>
        <begin position="363"/>
        <end position="386"/>
    </location>
</feature>
<reference evidence="8" key="1">
    <citation type="submission" date="2025-08" db="UniProtKB">
        <authorList>
            <consortium name="Ensembl"/>
        </authorList>
    </citation>
    <scope>IDENTIFICATION</scope>
</reference>
<dbReference type="AlphaFoldDB" id="A0A8C5R641"/>
<protein>
    <recommendedName>
        <fullName evidence="7">RRM domain-containing protein</fullName>
    </recommendedName>
</protein>
<dbReference type="PANTHER" id="PTHR23236">
    <property type="entry name" value="EUKARYOTIC TRANSLATION INITIATION FACTOR 4B/4H"/>
    <property type="match status" value="1"/>
</dbReference>
<dbReference type="GO" id="GO:0003723">
    <property type="term" value="F:RNA binding"/>
    <property type="evidence" value="ECO:0007669"/>
    <property type="project" value="UniProtKB-UniRule"/>
</dbReference>
<dbReference type="InterPro" id="IPR000504">
    <property type="entry name" value="RRM_dom"/>
</dbReference>
<evidence type="ECO:0000256" key="2">
    <source>
        <dbReference type="ARBA" id="ARBA00007077"/>
    </source>
</evidence>
<dbReference type="SMART" id="SM00360">
    <property type="entry name" value="RRM"/>
    <property type="match status" value="2"/>
</dbReference>
<dbReference type="PROSITE" id="PS50102">
    <property type="entry name" value="RRM"/>
    <property type="match status" value="2"/>
</dbReference>
<dbReference type="GeneTree" id="ENSGT00390000011249"/>
<dbReference type="CDD" id="cd12394">
    <property type="entry name" value="RRM1_RBM34"/>
    <property type="match status" value="1"/>
</dbReference>
<accession>A0A8C5R641</accession>
<feature type="compositionally biased region" description="Polar residues" evidence="6">
    <location>
        <begin position="343"/>
        <end position="354"/>
    </location>
</feature>
<comment type="subcellular location">
    <subcellularLocation>
        <location evidence="1">Nucleus</location>
        <location evidence="1">Nucleolus</location>
    </subcellularLocation>
</comment>
<dbReference type="FunFam" id="3.30.70.330:FF:000511">
    <property type="entry name" value="RNA binding motif protein 34"/>
    <property type="match status" value="1"/>
</dbReference>
<sequence length="386" mass="42570">MRVIGSCSGFSGVFEGLIQMFLRVFGVHSPGFCQVQPVYLPAPAVKRKLPEELGTSSDGPSKAKTQTVSLEPAKNPKRSQSESDKKVADRESGLTNADKQEENSSKVKVKDKAKKVLDFEESAALRVKKKINKRAEAAKNKRTVFVGNLPASFTKQALKSLFKEFGFIETMRFRSVARADNKVTRKAATIQRDVHPKRNNINAYVVFKEEESAAKALKKNGMEVASGVCIRVDLAAKSTSHDNKRSAFVGNLPYEIQEDALRQHFLQCGKVEAVRLIRDKDTGLGKGFGYVLFESKDAVQLALKLNNTKLMGRDLRVKRCITGDSAGKNPAKKSFKPKYVTPKSANLPKSNTFVGETADFGKNKMKKKSNPKPKKGKSGGKNRKAK</sequence>
<dbReference type="InterPro" id="IPR034221">
    <property type="entry name" value="RBM34_RRM2"/>
</dbReference>
<keyword evidence="3 5" id="KW-0694">RNA-binding</keyword>
<dbReference type="InterPro" id="IPR035979">
    <property type="entry name" value="RBD_domain_sf"/>
</dbReference>
<feature type="region of interest" description="Disordered" evidence="6">
    <location>
        <begin position="326"/>
        <end position="386"/>
    </location>
</feature>
<dbReference type="CDD" id="cd12395">
    <property type="entry name" value="RRM2_RBM34"/>
    <property type="match status" value="1"/>
</dbReference>
<evidence type="ECO:0000256" key="3">
    <source>
        <dbReference type="ARBA" id="ARBA00022884"/>
    </source>
</evidence>
<comment type="similarity">
    <text evidence="2">Belongs to the RRM RBM34 family.</text>
</comment>
<reference evidence="8" key="2">
    <citation type="submission" date="2025-09" db="UniProtKB">
        <authorList>
            <consortium name="Ensembl"/>
        </authorList>
    </citation>
    <scope>IDENTIFICATION</scope>
</reference>
<proteinExistence type="inferred from homology"/>
<dbReference type="Pfam" id="PF00076">
    <property type="entry name" value="RRM_1"/>
    <property type="match status" value="2"/>
</dbReference>